<dbReference type="InterPro" id="IPR020846">
    <property type="entry name" value="MFS_dom"/>
</dbReference>
<feature type="transmembrane region" description="Helical" evidence="5">
    <location>
        <begin position="505"/>
        <end position="532"/>
    </location>
</feature>
<dbReference type="Gene3D" id="1.20.1250.20">
    <property type="entry name" value="MFS general substrate transporter like domains"/>
    <property type="match status" value="1"/>
</dbReference>
<evidence type="ECO:0000256" key="2">
    <source>
        <dbReference type="ARBA" id="ARBA00022692"/>
    </source>
</evidence>
<evidence type="ECO:0000313" key="8">
    <source>
        <dbReference type="Proteomes" id="UP001219355"/>
    </source>
</evidence>
<feature type="transmembrane region" description="Helical" evidence="5">
    <location>
        <begin position="479"/>
        <end position="499"/>
    </location>
</feature>
<evidence type="ECO:0000256" key="3">
    <source>
        <dbReference type="ARBA" id="ARBA00022989"/>
    </source>
</evidence>
<feature type="transmembrane region" description="Helical" evidence="5">
    <location>
        <begin position="574"/>
        <end position="595"/>
    </location>
</feature>
<dbReference type="SUPFAM" id="SSF103473">
    <property type="entry name" value="MFS general substrate transporter"/>
    <property type="match status" value="1"/>
</dbReference>
<comment type="subcellular location">
    <subcellularLocation>
        <location evidence="1">Membrane</location>
        <topology evidence="1">Multi-pass membrane protein</topology>
    </subcellularLocation>
</comment>
<dbReference type="Pfam" id="PF07690">
    <property type="entry name" value="MFS_1"/>
    <property type="match status" value="1"/>
</dbReference>
<feature type="transmembrane region" description="Helical" evidence="5">
    <location>
        <begin position="236"/>
        <end position="253"/>
    </location>
</feature>
<dbReference type="PANTHER" id="PTHR23502:SF23">
    <property type="entry name" value="FLUCONAZOLE RESISTANCE PROTEIN 1"/>
    <property type="match status" value="1"/>
</dbReference>
<feature type="transmembrane region" description="Helical" evidence="5">
    <location>
        <begin position="165"/>
        <end position="185"/>
    </location>
</feature>
<dbReference type="PROSITE" id="PS50850">
    <property type="entry name" value="MFS"/>
    <property type="match status" value="1"/>
</dbReference>
<dbReference type="GO" id="GO:0015244">
    <property type="term" value="F:fluconazole transmembrane transporter activity"/>
    <property type="evidence" value="ECO:0007669"/>
    <property type="project" value="TreeGrafter"/>
</dbReference>
<protein>
    <recommendedName>
        <fullName evidence="6">Major facilitator superfamily (MFS) profile domain-containing protein</fullName>
    </recommendedName>
</protein>
<keyword evidence="8" id="KW-1185">Reference proteome</keyword>
<feature type="transmembrane region" description="Helical" evidence="5">
    <location>
        <begin position="293"/>
        <end position="311"/>
    </location>
</feature>
<evidence type="ECO:0000313" key="7">
    <source>
        <dbReference type="EMBL" id="WEW56584.1"/>
    </source>
</evidence>
<evidence type="ECO:0000259" key="6">
    <source>
        <dbReference type="PROSITE" id="PS50850"/>
    </source>
</evidence>
<keyword evidence="4 5" id="KW-0472">Membrane</keyword>
<evidence type="ECO:0000256" key="1">
    <source>
        <dbReference type="ARBA" id="ARBA00004141"/>
    </source>
</evidence>
<feature type="transmembrane region" description="Helical" evidence="5">
    <location>
        <begin position="205"/>
        <end position="224"/>
    </location>
</feature>
<feature type="domain" description="Major facilitator superfamily (MFS) profile" evidence="6">
    <location>
        <begin position="167"/>
        <end position="608"/>
    </location>
</feature>
<feature type="transmembrane region" description="Helical" evidence="5">
    <location>
        <begin position="323"/>
        <end position="343"/>
    </location>
</feature>
<dbReference type="FunFam" id="1.20.1250.20:FF:000011">
    <property type="entry name" value="MFS multidrug transporter, putative"/>
    <property type="match status" value="1"/>
</dbReference>
<evidence type="ECO:0000256" key="4">
    <source>
        <dbReference type="ARBA" id="ARBA00023136"/>
    </source>
</evidence>
<dbReference type="GO" id="GO:1990961">
    <property type="term" value="P:xenobiotic detoxification by transmembrane export across the plasma membrane"/>
    <property type="evidence" value="ECO:0007669"/>
    <property type="project" value="TreeGrafter"/>
</dbReference>
<proteinExistence type="predicted"/>
<feature type="transmembrane region" description="Helical" evidence="5">
    <location>
        <begin position="440"/>
        <end position="459"/>
    </location>
</feature>
<dbReference type="InterPro" id="IPR036259">
    <property type="entry name" value="MFS_trans_sf"/>
</dbReference>
<sequence length="608" mass="66851">MAELFRDSVAGQFVRYLLKKRVLLYPEERPDFRLPSSYATFETASAQTIGAGSAANGTGSPHNNVDEFKTVSEVETTFPAPVDCKSNCVLSSVSMDKIATSLDLENSQTKIDSEKSILTSTELDLALKDRIPIATQTTPDDDILVDWYSIHDPENPQNWSKWKKAFVSLQIYVYTTAVYMGSAIYTSSIPDIEKLFGVSPTTASLGLSLYVLGYGVGPMFFAPLSEVPCIGRNPPYIITFVIFVILCVPTALVDNFGGLLALRFLQGFFGSPCLATSGATFSDMYSFSKLPHALLLWSACATLGPALGPIFSGFSVPAMGWRWSLWEILWLAGPILIVLLVSLPETSADTILLQRATRLRKLTGNPKLRSQSEIKQSKLTLTDVAISTLWRPYQIMLLDPAVLFTNLYTSLIYGIFYSYFEVFPIVYMSIYGFSIGEMSLFFLAIVVALLIATPIYMLYLHKVFEPEIKANGLKFPERCLRPAIFASILPPIGLFIFGWTSRASIHWIASAVGITIYIVGVFTLLQCIFIYIPVIYPEYAASLFAGNDFARSAVAAGAILFARPLYLNLGVGHGISLLAGLTVGCIGGVWALYGYGAWLRSRSRFAVS</sequence>
<keyword evidence="2 5" id="KW-0812">Transmembrane</keyword>
<feature type="transmembrane region" description="Helical" evidence="5">
    <location>
        <begin position="259"/>
        <end position="281"/>
    </location>
</feature>
<name>A0AAF0DEA4_9EURO</name>
<dbReference type="AlphaFoldDB" id="A0AAF0DEA4"/>
<dbReference type="InterPro" id="IPR011701">
    <property type="entry name" value="MFS"/>
</dbReference>
<feature type="transmembrane region" description="Helical" evidence="5">
    <location>
        <begin position="401"/>
        <end position="420"/>
    </location>
</feature>
<dbReference type="GO" id="GO:0005886">
    <property type="term" value="C:plasma membrane"/>
    <property type="evidence" value="ECO:0007669"/>
    <property type="project" value="TreeGrafter"/>
</dbReference>
<dbReference type="PANTHER" id="PTHR23502">
    <property type="entry name" value="MAJOR FACILITATOR SUPERFAMILY"/>
    <property type="match status" value="1"/>
</dbReference>
<dbReference type="EMBL" id="CP120627">
    <property type="protein sequence ID" value="WEW56584.1"/>
    <property type="molecule type" value="Genomic_DNA"/>
</dbReference>
<gene>
    <name evidence="7" type="ORF">PRK78_002031</name>
</gene>
<reference evidence="7" key="1">
    <citation type="submission" date="2023-03" db="EMBL/GenBank/DDBJ databases">
        <title>Emydomyces testavorans Genome Sequence.</title>
        <authorList>
            <person name="Hoyer L."/>
        </authorList>
    </citation>
    <scope>NUCLEOTIDE SEQUENCE</scope>
    <source>
        <strain evidence="7">16-2883</strain>
    </source>
</reference>
<organism evidence="7 8">
    <name type="scientific">Emydomyces testavorans</name>
    <dbReference type="NCBI Taxonomy" id="2070801"/>
    <lineage>
        <taxon>Eukaryota</taxon>
        <taxon>Fungi</taxon>
        <taxon>Dikarya</taxon>
        <taxon>Ascomycota</taxon>
        <taxon>Pezizomycotina</taxon>
        <taxon>Eurotiomycetes</taxon>
        <taxon>Eurotiomycetidae</taxon>
        <taxon>Onygenales</taxon>
        <taxon>Nannizziopsiaceae</taxon>
        <taxon>Emydomyces</taxon>
    </lineage>
</organism>
<evidence type="ECO:0000256" key="5">
    <source>
        <dbReference type="SAM" id="Phobius"/>
    </source>
</evidence>
<keyword evidence="3 5" id="KW-1133">Transmembrane helix</keyword>
<dbReference type="Proteomes" id="UP001219355">
    <property type="component" value="Chromosome 1"/>
</dbReference>
<feature type="transmembrane region" description="Helical" evidence="5">
    <location>
        <begin position="539"/>
        <end position="562"/>
    </location>
</feature>
<dbReference type="CDD" id="cd17323">
    <property type="entry name" value="MFS_Tpo1_MDR_like"/>
    <property type="match status" value="1"/>
</dbReference>
<accession>A0AAF0DEA4</accession>